<keyword evidence="2" id="KW-1185">Reference proteome</keyword>
<gene>
    <name evidence="1" type="ORF">PsorP6_006398</name>
</gene>
<dbReference type="Proteomes" id="UP001163321">
    <property type="component" value="Chromosome 4"/>
</dbReference>
<reference evidence="1 2" key="1">
    <citation type="journal article" date="2022" name="bioRxiv">
        <title>The genome of the oomycete Peronosclerospora sorghi, a cosmopolitan pathogen of maize and sorghum, is inflated with dispersed pseudogenes.</title>
        <authorList>
            <person name="Fletcher K."/>
            <person name="Martin F."/>
            <person name="Isakeit T."/>
            <person name="Cavanaugh K."/>
            <person name="Magill C."/>
            <person name="Michelmore R."/>
        </authorList>
    </citation>
    <scope>NUCLEOTIDE SEQUENCE [LARGE SCALE GENOMIC DNA]</scope>
    <source>
        <strain evidence="1">P6</strain>
    </source>
</reference>
<name>A0ACC0W1H6_9STRA</name>
<dbReference type="EMBL" id="CM047583">
    <property type="protein sequence ID" value="KAI9912607.1"/>
    <property type="molecule type" value="Genomic_DNA"/>
</dbReference>
<proteinExistence type="predicted"/>
<protein>
    <submittedName>
        <fullName evidence="1">Uncharacterized protein</fullName>
    </submittedName>
</protein>
<accession>A0ACC0W1H6</accession>
<evidence type="ECO:0000313" key="2">
    <source>
        <dbReference type="Proteomes" id="UP001163321"/>
    </source>
</evidence>
<comment type="caution">
    <text evidence="1">The sequence shown here is derived from an EMBL/GenBank/DDBJ whole genome shotgun (WGS) entry which is preliminary data.</text>
</comment>
<sequence length="96" mass="10710">MSMSPHDSEKADRFKQQSLGSDGIWCFGDNYRTPSRPSAKVLNMSSNSSPALNPTMYLSGDRAFTQRKVIHEWTKNMIKSNIIHPSTSPFSAPSFA</sequence>
<organism evidence="1 2">
    <name type="scientific">Peronosclerospora sorghi</name>
    <dbReference type="NCBI Taxonomy" id="230839"/>
    <lineage>
        <taxon>Eukaryota</taxon>
        <taxon>Sar</taxon>
        <taxon>Stramenopiles</taxon>
        <taxon>Oomycota</taxon>
        <taxon>Peronosporomycetes</taxon>
        <taxon>Peronosporales</taxon>
        <taxon>Peronosporaceae</taxon>
        <taxon>Peronosclerospora</taxon>
    </lineage>
</organism>
<evidence type="ECO:0000313" key="1">
    <source>
        <dbReference type="EMBL" id="KAI9912607.1"/>
    </source>
</evidence>